<dbReference type="AlphaFoldDB" id="A0A7W9YC53"/>
<evidence type="ECO:0000313" key="2">
    <source>
        <dbReference type="Proteomes" id="UP000547879"/>
    </source>
</evidence>
<dbReference type="EMBL" id="JACHEG010000010">
    <property type="protein sequence ID" value="MBB6165697.1"/>
    <property type="molecule type" value="Genomic_DNA"/>
</dbReference>
<evidence type="ECO:0000313" key="1">
    <source>
        <dbReference type="EMBL" id="MBB6165697.1"/>
    </source>
</evidence>
<sequence>MAAFVEGAYLDQHVLRHGDENCQPLQRPWLTLAIDVASPMVAGFNLSLDARRRLPWLWQCDT</sequence>
<gene>
    <name evidence="1" type="ORF">HNQ72_005545</name>
</gene>
<reference evidence="1 2" key="1">
    <citation type="submission" date="2020-08" db="EMBL/GenBank/DDBJ databases">
        <title>Genomic Encyclopedia of Type Strains, Phase IV (KMG-IV): sequencing the most valuable type-strain genomes for metagenomic binning, comparative biology and taxonomic classification.</title>
        <authorList>
            <person name="Goeker M."/>
        </authorList>
    </citation>
    <scope>NUCLEOTIDE SEQUENCE [LARGE SCALE GENOMIC DNA]</scope>
    <source>
        <strain evidence="1 2">DSM 100734</strain>
    </source>
</reference>
<organism evidence="1 2">
    <name type="scientific">Rhizobium wenxiniae</name>
    <dbReference type="NCBI Taxonomy" id="1737357"/>
    <lineage>
        <taxon>Bacteria</taxon>
        <taxon>Pseudomonadati</taxon>
        <taxon>Pseudomonadota</taxon>
        <taxon>Alphaproteobacteria</taxon>
        <taxon>Hyphomicrobiales</taxon>
        <taxon>Rhizobiaceae</taxon>
        <taxon>Rhizobium/Agrobacterium group</taxon>
        <taxon>Rhizobium</taxon>
    </lineage>
</organism>
<proteinExistence type="predicted"/>
<dbReference type="Proteomes" id="UP000547879">
    <property type="component" value="Unassembled WGS sequence"/>
</dbReference>
<dbReference type="RefSeq" id="WP_183997140.1">
    <property type="nucleotide sequence ID" value="NZ_BMHW01000011.1"/>
</dbReference>
<name>A0A7W9YC53_9HYPH</name>
<accession>A0A7W9YC53</accession>
<keyword evidence="2" id="KW-1185">Reference proteome</keyword>
<comment type="caution">
    <text evidence="1">The sequence shown here is derived from an EMBL/GenBank/DDBJ whole genome shotgun (WGS) entry which is preliminary data.</text>
</comment>
<protein>
    <submittedName>
        <fullName evidence="1">Uncharacterized protein</fullName>
    </submittedName>
</protein>